<evidence type="ECO:0000256" key="6">
    <source>
        <dbReference type="ARBA" id="ARBA00022801"/>
    </source>
</evidence>
<reference evidence="15" key="1">
    <citation type="submission" date="2022-11" db="EMBL/GenBank/DDBJ databases">
        <title>Centuries of genome instability and evolution in soft-shell clam transmissible cancer (bioRxiv).</title>
        <authorList>
            <person name="Hart S.F.M."/>
            <person name="Yonemitsu M.A."/>
            <person name="Giersch R.M."/>
            <person name="Beal B.F."/>
            <person name="Arriagada G."/>
            <person name="Davis B.W."/>
            <person name="Ostrander E.A."/>
            <person name="Goff S.P."/>
            <person name="Metzger M.J."/>
        </authorList>
    </citation>
    <scope>NUCLEOTIDE SEQUENCE</scope>
    <source>
        <strain evidence="15">MELC-2E11</strain>
        <tissue evidence="15">Siphon/mantle</tissue>
    </source>
</reference>
<comment type="similarity">
    <text evidence="2">Belongs to the peptidase C19 family.</text>
</comment>
<dbReference type="Proteomes" id="UP001164746">
    <property type="component" value="Chromosome 2"/>
</dbReference>
<feature type="compositionally biased region" description="Basic residues" evidence="13">
    <location>
        <begin position="796"/>
        <end position="808"/>
    </location>
</feature>
<feature type="compositionally biased region" description="Polar residues" evidence="13">
    <location>
        <begin position="517"/>
        <end position="528"/>
    </location>
</feature>
<feature type="region of interest" description="Disordered" evidence="13">
    <location>
        <begin position="379"/>
        <end position="460"/>
    </location>
</feature>
<feature type="region of interest" description="Disordered" evidence="13">
    <location>
        <begin position="959"/>
        <end position="993"/>
    </location>
</feature>
<dbReference type="InterPro" id="IPR050164">
    <property type="entry name" value="Peptidase_C19"/>
</dbReference>
<keyword evidence="4" id="KW-0645">Protease</keyword>
<gene>
    <name evidence="15" type="ORF">MAR_030158</name>
</gene>
<dbReference type="PROSITE" id="PS00973">
    <property type="entry name" value="USP_2"/>
    <property type="match status" value="1"/>
</dbReference>
<keyword evidence="16" id="KW-1185">Reference proteome</keyword>
<evidence type="ECO:0000256" key="11">
    <source>
        <dbReference type="ARBA" id="ARBA00042420"/>
    </source>
</evidence>
<feature type="compositionally biased region" description="Basic and acidic residues" evidence="13">
    <location>
        <begin position="809"/>
        <end position="818"/>
    </location>
</feature>
<feature type="compositionally biased region" description="Basic residues" evidence="13">
    <location>
        <begin position="763"/>
        <end position="777"/>
    </location>
</feature>
<feature type="compositionally biased region" description="Polar residues" evidence="13">
    <location>
        <begin position="691"/>
        <end position="701"/>
    </location>
</feature>
<feature type="domain" description="USP" evidence="14">
    <location>
        <begin position="56"/>
        <end position="353"/>
    </location>
</feature>
<feature type="region of interest" description="Disordered" evidence="13">
    <location>
        <begin position="604"/>
        <end position="628"/>
    </location>
</feature>
<evidence type="ECO:0000256" key="4">
    <source>
        <dbReference type="ARBA" id="ARBA00022670"/>
    </source>
</evidence>
<feature type="compositionally biased region" description="Basic and acidic residues" evidence="13">
    <location>
        <begin position="750"/>
        <end position="762"/>
    </location>
</feature>
<dbReference type="PANTHER" id="PTHR24006">
    <property type="entry name" value="UBIQUITIN CARBOXYL-TERMINAL HYDROLASE"/>
    <property type="match status" value="1"/>
</dbReference>
<feature type="compositionally biased region" description="Basic and acidic residues" evidence="13">
    <location>
        <begin position="912"/>
        <end position="922"/>
    </location>
</feature>
<evidence type="ECO:0000256" key="9">
    <source>
        <dbReference type="ARBA" id="ARBA00041300"/>
    </source>
</evidence>
<evidence type="ECO:0000256" key="8">
    <source>
        <dbReference type="ARBA" id="ARBA00039432"/>
    </source>
</evidence>
<feature type="compositionally biased region" description="Basic and acidic residues" evidence="13">
    <location>
        <begin position="604"/>
        <end position="616"/>
    </location>
</feature>
<name>A0ABY7DN21_MYAAR</name>
<keyword evidence="6" id="KW-0378">Hydrolase</keyword>
<keyword evidence="7" id="KW-0788">Thiol protease</keyword>
<dbReference type="InterPro" id="IPR001394">
    <property type="entry name" value="Peptidase_C19_UCH"/>
</dbReference>
<dbReference type="PANTHER" id="PTHR24006:SF758">
    <property type="entry name" value="UBIQUITIN CARBOXYL-TERMINAL HYDROLASE 36"/>
    <property type="match status" value="1"/>
</dbReference>
<evidence type="ECO:0000256" key="13">
    <source>
        <dbReference type="SAM" id="MobiDB-lite"/>
    </source>
</evidence>
<evidence type="ECO:0000313" key="15">
    <source>
        <dbReference type="EMBL" id="WAQ97468.1"/>
    </source>
</evidence>
<feature type="region of interest" description="Disordered" evidence="13">
    <location>
        <begin position="483"/>
        <end position="552"/>
    </location>
</feature>
<dbReference type="InterPro" id="IPR018200">
    <property type="entry name" value="USP_CS"/>
</dbReference>
<proteinExistence type="inferred from homology"/>
<feature type="region of interest" description="Disordered" evidence="13">
    <location>
        <begin position="691"/>
        <end position="713"/>
    </location>
</feature>
<dbReference type="PROSITE" id="PS50235">
    <property type="entry name" value="USP_3"/>
    <property type="match status" value="1"/>
</dbReference>
<keyword evidence="5" id="KW-0833">Ubl conjugation pathway</keyword>
<feature type="compositionally biased region" description="Basic and acidic residues" evidence="13">
    <location>
        <begin position="826"/>
        <end position="881"/>
    </location>
</feature>
<dbReference type="PROSITE" id="PS00972">
    <property type="entry name" value="USP_1"/>
    <property type="match status" value="1"/>
</dbReference>
<protein>
    <recommendedName>
        <fullName evidence="8">Ubiquitin carboxyl-terminal hydrolase 36</fullName>
        <ecNumber evidence="3">3.4.19.12</ecNumber>
    </recommendedName>
    <alternativeName>
        <fullName evidence="11">Deubiquitinating enzyme 36</fullName>
    </alternativeName>
    <alternativeName>
        <fullName evidence="10">Protein scrawny</fullName>
    </alternativeName>
    <alternativeName>
        <fullName evidence="9">Ubiquitin thioesterase 36</fullName>
    </alternativeName>
    <alternativeName>
        <fullName evidence="12">Ubiquitin-specific-processing protease 36</fullName>
    </alternativeName>
</protein>
<dbReference type="EC" id="3.4.19.12" evidence="3"/>
<feature type="compositionally biased region" description="Basic and acidic residues" evidence="13">
    <location>
        <begin position="967"/>
        <end position="977"/>
    </location>
</feature>
<evidence type="ECO:0000256" key="2">
    <source>
        <dbReference type="ARBA" id="ARBA00009085"/>
    </source>
</evidence>
<evidence type="ECO:0000256" key="5">
    <source>
        <dbReference type="ARBA" id="ARBA00022786"/>
    </source>
</evidence>
<accession>A0ABY7DN21</accession>
<evidence type="ECO:0000256" key="1">
    <source>
        <dbReference type="ARBA" id="ARBA00000707"/>
    </source>
</evidence>
<feature type="compositionally biased region" description="Polar residues" evidence="13">
    <location>
        <begin position="617"/>
        <end position="628"/>
    </location>
</feature>
<evidence type="ECO:0000256" key="12">
    <source>
        <dbReference type="ARBA" id="ARBA00043009"/>
    </source>
</evidence>
<evidence type="ECO:0000256" key="3">
    <source>
        <dbReference type="ARBA" id="ARBA00012759"/>
    </source>
</evidence>
<dbReference type="InterPro" id="IPR038765">
    <property type="entry name" value="Papain-like_cys_pep_sf"/>
</dbReference>
<organism evidence="15 16">
    <name type="scientific">Mya arenaria</name>
    <name type="common">Soft-shell clam</name>
    <dbReference type="NCBI Taxonomy" id="6604"/>
    <lineage>
        <taxon>Eukaryota</taxon>
        <taxon>Metazoa</taxon>
        <taxon>Spiralia</taxon>
        <taxon>Lophotrochozoa</taxon>
        <taxon>Mollusca</taxon>
        <taxon>Bivalvia</taxon>
        <taxon>Autobranchia</taxon>
        <taxon>Heteroconchia</taxon>
        <taxon>Euheterodonta</taxon>
        <taxon>Imparidentia</taxon>
        <taxon>Neoheterodontei</taxon>
        <taxon>Myida</taxon>
        <taxon>Myoidea</taxon>
        <taxon>Myidae</taxon>
        <taxon>Mya</taxon>
    </lineage>
</organism>
<dbReference type="EMBL" id="CP111013">
    <property type="protein sequence ID" value="WAQ97468.1"/>
    <property type="molecule type" value="Genomic_DNA"/>
</dbReference>
<sequence length="1028" mass="115493">MTSVIDESPRILISIALAIAANTTPHDDGEGLPQPKVILFPLEKLDFSWHQQRAGCGFQNCGNTCFLNATMQCLVHCPPLTNYMMSGEHQATCRAVNQDRCILCNLQFLTKRGVHGVADSITPKWFVNNLQYIGRHFRIGRQEDAHEFLRLSLEKMMKCAVGGYHEKLDKYSKDTTVIHQIYAGYLRSQVVCSRCEYKSNTYDPLLDISLDIKNADNLERAFHQFVAPDKLDMENAYKCDKCKQKVMATKRFTIHKAPNVLTIQLKRFQYAVGGGGFYGSGIGGKINKMGPPETYSLLATIQHEGYSSQSGHYVSNVRVGRDWYHYNDSTKRLTSLQRCLNEPSAYILFYMKDSAVLASRSSQNLTKVVRQPSMTSVIGSGSNVPSTDIGKPVKSPLAPLSSNREKIRISLGVKPLNKTPEQAKPTVKSGQTTPSNPRLTPAATPTKSGDKPNAPPTPKLVMKIQNGKAITIETSPNGVRRILSDDDEVVSKMNEKKQRKHKKRSSLVPYGDDSTSDSDCSKGTSSHVNGIARKRRLDSTEDKSLPTSPKLKFVENQNGAHPLHEHNYGIKDKNGILFDKSLNTTTSVPGNAHLMETITMKDRLSHAHPDRSRDLKNTSQKNSTPVRKNLAESLSCNTTANAAKHAGATEWTTVIESVKSPVGSSHSNCSVQSGHSTSEWSVTKNKLLHNGHSNDGWTVTPNKDDAVKTSGSQTCVSGDVKKAKYDYATTDSYSSPFLIDNGTSCLLNAEQEKDKTSEENRLYKKAKKHKKHKKHKHEDRDRQHKYSELDESPTNSHKKKKKKKKHKHRAEDRDDDTSIHISQEVSPERREVEKHQQRDEAGEPNREEELERTHRQKGEKGQKRRMDDEEDSPAKRSRQDSESSPEYEWVEKSVPVRRLSQSVPGSPPPSQKWDHHVKDGYKRPALSGSSTPLKSHWDGLKHSKVVSQLEDIAKYGYGAPVSGWDGGRSHMDMEKNRSSTWRQDSDDEYDEEFDQGRVKKWSTMKVGDNNRFFPQNNGHSTSNTHLHY</sequence>
<dbReference type="Pfam" id="PF00443">
    <property type="entry name" value="UCH"/>
    <property type="match status" value="1"/>
</dbReference>
<comment type="catalytic activity">
    <reaction evidence="1">
        <text>Thiol-dependent hydrolysis of ester, thioester, amide, peptide and isopeptide bonds formed by the C-terminal Gly of ubiquitin (a 76-residue protein attached to proteins as an intracellular targeting signal).</text>
        <dbReference type="EC" id="3.4.19.12"/>
    </reaction>
</comment>
<evidence type="ECO:0000256" key="7">
    <source>
        <dbReference type="ARBA" id="ARBA00022807"/>
    </source>
</evidence>
<evidence type="ECO:0000313" key="16">
    <source>
        <dbReference type="Proteomes" id="UP001164746"/>
    </source>
</evidence>
<dbReference type="InterPro" id="IPR028889">
    <property type="entry name" value="USP"/>
</dbReference>
<feature type="compositionally biased region" description="Polar residues" evidence="13">
    <location>
        <begin position="428"/>
        <end position="447"/>
    </location>
</feature>
<feature type="region of interest" description="Disordered" evidence="13">
    <location>
        <begin position="750"/>
        <end position="937"/>
    </location>
</feature>
<dbReference type="Gene3D" id="3.90.70.10">
    <property type="entry name" value="Cysteine proteinases"/>
    <property type="match status" value="1"/>
</dbReference>
<evidence type="ECO:0000259" key="14">
    <source>
        <dbReference type="PROSITE" id="PS50235"/>
    </source>
</evidence>
<dbReference type="SUPFAM" id="SSF54001">
    <property type="entry name" value="Cysteine proteinases"/>
    <property type="match status" value="1"/>
</dbReference>
<feature type="compositionally biased region" description="Basic and acidic residues" evidence="13">
    <location>
        <begin position="778"/>
        <end position="788"/>
    </location>
</feature>
<evidence type="ECO:0000256" key="10">
    <source>
        <dbReference type="ARBA" id="ARBA00042154"/>
    </source>
</evidence>